<dbReference type="OrthoDB" id="9797134at2"/>
<dbReference type="GO" id="GO:0016987">
    <property type="term" value="F:sigma factor activity"/>
    <property type="evidence" value="ECO:0007669"/>
    <property type="project" value="UniProtKB-KW"/>
</dbReference>
<dbReference type="Proteomes" id="UP000004671">
    <property type="component" value="Chromosome"/>
</dbReference>
<evidence type="ECO:0000256" key="1">
    <source>
        <dbReference type="ARBA" id="ARBA00010641"/>
    </source>
</evidence>
<dbReference type="InterPro" id="IPR007627">
    <property type="entry name" value="RNA_pol_sigma70_r2"/>
</dbReference>
<feature type="domain" description="RNA polymerase sigma factor 70 region 4 type 2" evidence="6">
    <location>
        <begin position="128"/>
        <end position="180"/>
    </location>
</feature>
<keyword evidence="9" id="KW-1185">Reference proteome</keyword>
<evidence type="ECO:0000256" key="3">
    <source>
        <dbReference type="ARBA" id="ARBA00023082"/>
    </source>
</evidence>
<evidence type="ECO:0000256" key="4">
    <source>
        <dbReference type="ARBA" id="ARBA00023163"/>
    </source>
</evidence>
<dbReference type="SUPFAM" id="SSF88659">
    <property type="entry name" value="Sigma3 and sigma4 domains of RNA polymerase sigma factors"/>
    <property type="match status" value="1"/>
</dbReference>
<dbReference type="Gene3D" id="1.10.1740.10">
    <property type="match status" value="1"/>
</dbReference>
<protein>
    <submittedName>
        <fullName evidence="8">RNA polymerase, sigma-24 subunit, ECF subfamily</fullName>
    </submittedName>
    <submittedName>
        <fullName evidence="7">RNA polymerase, sigma-24 subunit, RpoE</fullName>
    </submittedName>
</protein>
<proteinExistence type="inferred from homology"/>
<dbReference type="KEGG" id="caby:Cabys_2866"/>
<dbReference type="EMBL" id="CM001402">
    <property type="protein sequence ID" value="EHO39736.1"/>
    <property type="molecule type" value="Genomic_DNA"/>
</dbReference>
<dbReference type="HOGENOM" id="CLU_047691_3_0_0"/>
<accession>H1XXR3</accession>
<feature type="domain" description="RNA polymerase sigma-70 region 2" evidence="5">
    <location>
        <begin position="31"/>
        <end position="98"/>
    </location>
</feature>
<reference evidence="7 10" key="2">
    <citation type="submission" date="2016-11" db="EMBL/GenBank/DDBJ databases">
        <title>Genomic analysis of Caldithrix abyssi and proposal of a novel bacterial phylum Caldithrichaeota.</title>
        <authorList>
            <person name="Kublanov I."/>
            <person name="Sigalova O."/>
            <person name="Gavrilov S."/>
            <person name="Lebedinsky A."/>
            <person name="Ivanova N."/>
            <person name="Daum C."/>
            <person name="Reddy T."/>
            <person name="Klenk H.P."/>
            <person name="Goker M."/>
            <person name="Reva O."/>
            <person name="Miroshnichenko M."/>
            <person name="Kyprides N."/>
            <person name="Woyke T."/>
            <person name="Gelfand M."/>
        </authorList>
    </citation>
    <scope>NUCLEOTIDE SEQUENCE [LARGE SCALE GENOMIC DNA]</scope>
    <source>
        <strain evidence="7 10">LF13</strain>
    </source>
</reference>
<dbReference type="InParanoid" id="H1XXR3"/>
<dbReference type="eggNOG" id="COG1595">
    <property type="taxonomic scope" value="Bacteria"/>
</dbReference>
<dbReference type="RefSeq" id="WP_006926608.1">
    <property type="nucleotide sequence ID" value="NZ_CM001402.1"/>
</dbReference>
<sequence>MMQEELKESELSDRQAIEACLEGDKEKYRIIVERYKERAYYMALMFVKNHEDAMDLSQEAFYRAYRSLADFDPGRPFYSWFYRILKNLCINFVNHHRRKQPMDDDMERQVQAEGTFPDEVFEKNERAEIIWQALSLLDEKDREIIVLKEFNEFSYQEIADALQIPIGSVMSRLYYARKRLLKKLKQFEGDL</sequence>
<dbReference type="GO" id="GO:0006352">
    <property type="term" value="P:DNA-templated transcription initiation"/>
    <property type="evidence" value="ECO:0007669"/>
    <property type="project" value="InterPro"/>
</dbReference>
<reference evidence="8 9" key="1">
    <citation type="submission" date="2011-09" db="EMBL/GenBank/DDBJ databases">
        <title>The permanent draft genome of Caldithrix abyssi DSM 13497.</title>
        <authorList>
            <consortium name="US DOE Joint Genome Institute (JGI-PGF)"/>
            <person name="Lucas S."/>
            <person name="Han J."/>
            <person name="Lapidus A."/>
            <person name="Bruce D."/>
            <person name="Goodwin L."/>
            <person name="Pitluck S."/>
            <person name="Peters L."/>
            <person name="Kyrpides N."/>
            <person name="Mavromatis K."/>
            <person name="Ivanova N."/>
            <person name="Mikhailova N."/>
            <person name="Chertkov O."/>
            <person name="Detter J.C."/>
            <person name="Tapia R."/>
            <person name="Han C."/>
            <person name="Land M."/>
            <person name="Hauser L."/>
            <person name="Markowitz V."/>
            <person name="Cheng J.-F."/>
            <person name="Hugenholtz P."/>
            <person name="Woyke T."/>
            <person name="Wu D."/>
            <person name="Spring S."/>
            <person name="Brambilla E."/>
            <person name="Klenk H.-P."/>
            <person name="Eisen J.A."/>
        </authorList>
    </citation>
    <scope>NUCLEOTIDE SEQUENCE [LARGE SCALE GENOMIC DNA]</scope>
    <source>
        <strain evidence="8 9">DSM 13497</strain>
    </source>
</reference>
<evidence type="ECO:0000256" key="2">
    <source>
        <dbReference type="ARBA" id="ARBA00023015"/>
    </source>
</evidence>
<gene>
    <name evidence="7" type="ORF">Cabys_2866</name>
    <name evidence="8" type="ORF">Calab_0082</name>
</gene>
<dbReference type="STRING" id="880073.Cabys_2866"/>
<dbReference type="CDD" id="cd06171">
    <property type="entry name" value="Sigma70_r4"/>
    <property type="match status" value="1"/>
</dbReference>
<name>H1XXR3_CALAY</name>
<dbReference type="InterPro" id="IPR013249">
    <property type="entry name" value="RNA_pol_sigma70_r4_t2"/>
</dbReference>
<dbReference type="PANTHER" id="PTHR43133:SF51">
    <property type="entry name" value="RNA POLYMERASE SIGMA FACTOR"/>
    <property type="match status" value="1"/>
</dbReference>
<dbReference type="Gene3D" id="1.10.10.10">
    <property type="entry name" value="Winged helix-like DNA-binding domain superfamily/Winged helix DNA-binding domain"/>
    <property type="match status" value="1"/>
</dbReference>
<keyword evidence="4" id="KW-0804">Transcription</keyword>
<dbReference type="PANTHER" id="PTHR43133">
    <property type="entry name" value="RNA POLYMERASE ECF-TYPE SIGMA FACTO"/>
    <property type="match status" value="1"/>
</dbReference>
<dbReference type="Pfam" id="PF04542">
    <property type="entry name" value="Sigma70_r2"/>
    <property type="match status" value="1"/>
</dbReference>
<dbReference type="InterPro" id="IPR036388">
    <property type="entry name" value="WH-like_DNA-bd_sf"/>
</dbReference>
<comment type="similarity">
    <text evidence="1">Belongs to the sigma-70 factor family. ECF subfamily.</text>
</comment>
<dbReference type="InterPro" id="IPR014284">
    <property type="entry name" value="RNA_pol_sigma-70_dom"/>
</dbReference>
<keyword evidence="3" id="KW-0731">Sigma factor</keyword>
<dbReference type="AlphaFoldDB" id="H1XXR3"/>
<dbReference type="Pfam" id="PF08281">
    <property type="entry name" value="Sigma70_r4_2"/>
    <property type="match status" value="1"/>
</dbReference>
<dbReference type="NCBIfam" id="TIGR02937">
    <property type="entry name" value="sigma70-ECF"/>
    <property type="match status" value="1"/>
</dbReference>
<evidence type="ECO:0000313" key="10">
    <source>
        <dbReference type="Proteomes" id="UP000183868"/>
    </source>
</evidence>
<dbReference type="EMBL" id="CP018099">
    <property type="protein sequence ID" value="APF19614.1"/>
    <property type="molecule type" value="Genomic_DNA"/>
</dbReference>
<dbReference type="InterPro" id="IPR013324">
    <property type="entry name" value="RNA_pol_sigma_r3/r4-like"/>
</dbReference>
<evidence type="ECO:0000259" key="6">
    <source>
        <dbReference type="Pfam" id="PF08281"/>
    </source>
</evidence>
<organism evidence="8 9">
    <name type="scientific">Caldithrix abyssi DSM 13497</name>
    <dbReference type="NCBI Taxonomy" id="880073"/>
    <lineage>
        <taxon>Bacteria</taxon>
        <taxon>Pseudomonadati</taxon>
        <taxon>Calditrichota</taxon>
        <taxon>Calditrichia</taxon>
        <taxon>Calditrichales</taxon>
        <taxon>Calditrichaceae</taxon>
        <taxon>Caldithrix</taxon>
    </lineage>
</organism>
<dbReference type="InterPro" id="IPR013325">
    <property type="entry name" value="RNA_pol_sigma_r2"/>
</dbReference>
<evidence type="ECO:0000259" key="5">
    <source>
        <dbReference type="Pfam" id="PF04542"/>
    </source>
</evidence>
<dbReference type="PaxDb" id="880073-Calab_0082"/>
<evidence type="ECO:0000313" key="8">
    <source>
        <dbReference type="EMBL" id="EHO39736.1"/>
    </source>
</evidence>
<evidence type="ECO:0000313" key="7">
    <source>
        <dbReference type="EMBL" id="APF19614.1"/>
    </source>
</evidence>
<dbReference type="InterPro" id="IPR039425">
    <property type="entry name" value="RNA_pol_sigma-70-like"/>
</dbReference>
<evidence type="ECO:0000313" key="9">
    <source>
        <dbReference type="Proteomes" id="UP000004671"/>
    </source>
</evidence>
<keyword evidence="2" id="KW-0805">Transcription regulation</keyword>
<dbReference type="GO" id="GO:0003677">
    <property type="term" value="F:DNA binding"/>
    <property type="evidence" value="ECO:0007669"/>
    <property type="project" value="InterPro"/>
</dbReference>
<dbReference type="SUPFAM" id="SSF88946">
    <property type="entry name" value="Sigma2 domain of RNA polymerase sigma factors"/>
    <property type="match status" value="1"/>
</dbReference>
<dbReference type="Proteomes" id="UP000183868">
    <property type="component" value="Chromosome"/>
</dbReference>